<dbReference type="Proteomes" id="UP000308760">
    <property type="component" value="Unassembled WGS sequence"/>
</dbReference>
<dbReference type="InterPro" id="IPR014719">
    <property type="entry name" value="Ribosomal_bL12_C/ClpS-like"/>
</dbReference>
<reference evidence="4" key="1">
    <citation type="submission" date="2019-04" db="EMBL/GenBank/DDBJ databases">
        <title>Nocardioides xinjiangensis sp. nov.</title>
        <authorList>
            <person name="Liu S."/>
        </authorList>
    </citation>
    <scope>NUCLEOTIDE SEQUENCE [LARGE SCALE GENOMIC DNA]</scope>
    <source>
        <strain evidence="4">18</strain>
    </source>
</reference>
<feature type="transmembrane region" description="Helical" evidence="1">
    <location>
        <begin position="6"/>
        <end position="27"/>
    </location>
</feature>
<organism evidence="3 4">
    <name type="scientific">Glycomyces buryatensis</name>
    <dbReference type="NCBI Taxonomy" id="2570927"/>
    <lineage>
        <taxon>Bacteria</taxon>
        <taxon>Bacillati</taxon>
        <taxon>Actinomycetota</taxon>
        <taxon>Actinomycetes</taxon>
        <taxon>Glycomycetales</taxon>
        <taxon>Glycomycetaceae</taxon>
        <taxon>Glycomyces</taxon>
    </lineage>
</organism>
<keyword evidence="1" id="KW-1133">Transmembrane helix</keyword>
<evidence type="ECO:0000313" key="4">
    <source>
        <dbReference type="Proteomes" id="UP000308760"/>
    </source>
</evidence>
<dbReference type="EMBL" id="STGY01000060">
    <property type="protein sequence ID" value="THV40106.1"/>
    <property type="molecule type" value="Genomic_DNA"/>
</dbReference>
<dbReference type="GO" id="GO:0006412">
    <property type="term" value="P:translation"/>
    <property type="evidence" value="ECO:0007669"/>
    <property type="project" value="InterPro"/>
</dbReference>
<dbReference type="RefSeq" id="WP_136535621.1">
    <property type="nucleotide sequence ID" value="NZ_STGY01000060.1"/>
</dbReference>
<keyword evidence="4" id="KW-1185">Reference proteome</keyword>
<keyword evidence="1" id="KW-0812">Transmembrane</keyword>
<dbReference type="SUPFAM" id="SSF54736">
    <property type="entry name" value="ClpS-like"/>
    <property type="match status" value="1"/>
</dbReference>
<evidence type="ECO:0000259" key="2">
    <source>
        <dbReference type="Pfam" id="PF00542"/>
    </source>
</evidence>
<protein>
    <submittedName>
        <fullName evidence="3">Ribosomal protein L7/L12</fullName>
    </submittedName>
</protein>
<keyword evidence="3" id="KW-0689">Ribosomal protein</keyword>
<gene>
    <name evidence="3" type="ORF">FAB82_16420</name>
</gene>
<dbReference type="OrthoDB" id="9811748at2"/>
<dbReference type="InterPro" id="IPR013823">
    <property type="entry name" value="Ribosomal_bL12_C"/>
</dbReference>
<accession>A0A4V6T6P2</accession>
<keyword evidence="3" id="KW-0687">Ribonucleoprotein</keyword>
<feature type="domain" description="Large ribosomal subunit protein bL12 C-terminal" evidence="2">
    <location>
        <begin position="58"/>
        <end position="119"/>
    </location>
</feature>
<keyword evidence="1" id="KW-0472">Membrane</keyword>
<dbReference type="Pfam" id="PF00542">
    <property type="entry name" value="Ribosomal_L12"/>
    <property type="match status" value="1"/>
</dbReference>
<proteinExistence type="predicted"/>
<evidence type="ECO:0000313" key="3">
    <source>
        <dbReference type="EMBL" id="THV40106.1"/>
    </source>
</evidence>
<evidence type="ECO:0000256" key="1">
    <source>
        <dbReference type="SAM" id="Phobius"/>
    </source>
</evidence>
<comment type="caution">
    <text evidence="3">The sequence shown here is derived from an EMBL/GenBank/DDBJ whole genome shotgun (WGS) entry which is preliminary data.</text>
</comment>
<dbReference type="Gene3D" id="3.30.1390.10">
    <property type="match status" value="1"/>
</dbReference>
<name>A0A4V6T6P2_9ACTN</name>
<dbReference type="GO" id="GO:0003735">
    <property type="term" value="F:structural constituent of ribosome"/>
    <property type="evidence" value="ECO:0007669"/>
    <property type="project" value="InterPro"/>
</dbReference>
<dbReference type="GO" id="GO:0005840">
    <property type="term" value="C:ribosome"/>
    <property type="evidence" value="ECO:0007669"/>
    <property type="project" value="UniProtKB-KW"/>
</dbReference>
<sequence length="127" mass="13016">MDAAFINALVLGLFVVGCGVVAVMVTVTQRSYKQDEKSPHWVVYPGAEGGESSPGGWEVILYEPGARPVLVIEQIREITGLGPAAAGSLIDELPSTVLAGVDHSAATAAQSKLARAGAGARMAEAQA</sequence>
<reference evidence="3 4" key="2">
    <citation type="submission" date="2019-05" db="EMBL/GenBank/DDBJ databases">
        <title>Glycomyces buryatensis sp. nov.</title>
        <authorList>
            <person name="Nikitina E."/>
        </authorList>
    </citation>
    <scope>NUCLEOTIDE SEQUENCE [LARGE SCALE GENOMIC DNA]</scope>
    <source>
        <strain evidence="3 4">18</strain>
    </source>
</reference>
<dbReference type="AlphaFoldDB" id="A0A4V6T6P2"/>